<evidence type="ECO:0000256" key="9">
    <source>
        <dbReference type="ARBA" id="ARBA00023501"/>
    </source>
</evidence>
<comment type="function">
    <text evidence="10">Catalyzes the isomerization of citrate to isocitrate via cis-aconitate.</text>
</comment>
<evidence type="ECO:0000313" key="14">
    <source>
        <dbReference type="Proteomes" id="UP000281909"/>
    </source>
</evidence>
<evidence type="ECO:0000256" key="6">
    <source>
        <dbReference type="ARBA" id="ARBA00023004"/>
    </source>
</evidence>
<evidence type="ECO:0000256" key="2">
    <source>
        <dbReference type="ARBA" id="ARBA00004717"/>
    </source>
</evidence>
<reference evidence="13 14" key="1">
    <citation type="submission" date="2018-12" db="EMBL/GenBank/DDBJ databases">
        <authorList>
            <consortium name="Pathogen Informatics"/>
        </authorList>
    </citation>
    <scope>NUCLEOTIDE SEQUENCE [LARGE SCALE GENOMIC DNA]</scope>
    <source>
        <strain evidence="13 14">NCTC9428</strain>
    </source>
</reference>
<dbReference type="EMBL" id="LR134318">
    <property type="protein sequence ID" value="VEF11043.1"/>
    <property type="molecule type" value="Genomic_DNA"/>
</dbReference>
<evidence type="ECO:0000256" key="3">
    <source>
        <dbReference type="ARBA" id="ARBA00007185"/>
    </source>
</evidence>
<dbReference type="Gene3D" id="3.30.499.10">
    <property type="entry name" value="Aconitase, domain 3"/>
    <property type="match status" value="2"/>
</dbReference>
<sequence>MTLTSNSYFSLLDVANEHYSYVDLRKLLTQSELESLPYSIRLLLENVARCSPEALESVLACAVGKGPACEAPFFPNRLMFHDTTCLPALADFAGMRDRIAELGGDPERVNPVIPAVLAIDHSVIVERYADPDAVEANLDIDFRRNGERYQFIKWAQKSLANFKVIPPGTGIIHQMNMEAMAQVVWESEGPDGQRLLHPDDMVATDSHTPMINAIGILGWGVGGLEGQAAMLGEPVPISFPEVIGIRVTNALRPGVTGTDLSLYVAEILRKRKVVGKFVEFCGPGLDNLTWAIRGTVANMAPEYGATVVFFPFDDETSRYLKLSGRSQALRTKAERYMEVQQLWRHSQTPEPVFADVIELDLASLEPSVAGPHQPHQRQPLAQAGASFDEHVIGAQLIATTAPGQFDEPSFGESIGHGAVVIAAITSCTNTANPAQMIQAGLLARKARKLGLIRKPWVKTSLSPGSQVVADYLREAQLLEDYAALGFDLAGFGCMTCIGNSGSLESHVEAFAEQGLKGVAVLSGNRNFEGRVNPKVPAGYLASPALVVAYAIAGDIHIDLVNQPLGRDSGGRDVYLSELMPSDEEVAELASRVVKPEFFAERLRTVWDGTHHWQALSAAGSVQFPWDPASTYLRRPRYLESIEAEPPKTLAIDNARILMVLGDNVTTDHISPAGSIPRDSLAGKWLIEHGEDPVDLNQYSTRRSNHEVMLRGAFTNRSVRNLLLGEQPGLGAWAWTADGQQVLPVYEASASYLAQGTPLVVFGGINYGAGSSRDWAAKAQALLGVRAVVARSFERIHRSNLIGMGILPLTFVEGTSAQDLSLQGHEQLTFNGLEQLAVGMNIITLRIERTDKQEQHVDLQLNLDSRQELIYLSQGGILPYVVRKMLHRAESPANA</sequence>
<dbReference type="Proteomes" id="UP000281909">
    <property type="component" value="Chromosome"/>
</dbReference>
<dbReference type="NCBIfam" id="TIGR01341">
    <property type="entry name" value="aconitase_1"/>
    <property type="match status" value="1"/>
</dbReference>
<dbReference type="Pfam" id="PF00694">
    <property type="entry name" value="Aconitase_C"/>
    <property type="match status" value="1"/>
</dbReference>
<name>A0A448DW60_PSEFL</name>
<feature type="domain" description="Aconitase/3-isopropylmalate dehydratase large subunit alpha/beta/alpha" evidence="11">
    <location>
        <begin position="70"/>
        <end position="553"/>
    </location>
</feature>
<dbReference type="InterPro" id="IPR006249">
    <property type="entry name" value="Aconitase/IRP2"/>
</dbReference>
<dbReference type="PROSITE" id="PS01244">
    <property type="entry name" value="ACONITASE_2"/>
    <property type="match status" value="1"/>
</dbReference>
<keyword evidence="7 10" id="KW-0411">Iron-sulfur</keyword>
<dbReference type="SUPFAM" id="SSF53732">
    <property type="entry name" value="Aconitase iron-sulfur domain"/>
    <property type="match status" value="1"/>
</dbReference>
<evidence type="ECO:0000256" key="10">
    <source>
        <dbReference type="RuleBase" id="RU361275"/>
    </source>
</evidence>
<dbReference type="InterPro" id="IPR036008">
    <property type="entry name" value="Aconitase_4Fe-4S_dom"/>
</dbReference>
<evidence type="ECO:0000259" key="11">
    <source>
        <dbReference type="Pfam" id="PF00330"/>
    </source>
</evidence>
<dbReference type="InterPro" id="IPR015931">
    <property type="entry name" value="Acnase/IPM_dHydase_lsu_aba_1/3"/>
</dbReference>
<dbReference type="InterPro" id="IPR001030">
    <property type="entry name" value="Acoase/IPM_deHydtase_lsu_aba"/>
</dbReference>
<dbReference type="Gene3D" id="6.10.190.10">
    <property type="match status" value="1"/>
</dbReference>
<evidence type="ECO:0000256" key="8">
    <source>
        <dbReference type="ARBA" id="ARBA00023239"/>
    </source>
</evidence>
<organism evidence="13 14">
    <name type="scientific">Pseudomonas fluorescens</name>
    <dbReference type="NCBI Taxonomy" id="294"/>
    <lineage>
        <taxon>Bacteria</taxon>
        <taxon>Pseudomonadati</taxon>
        <taxon>Pseudomonadota</taxon>
        <taxon>Gammaproteobacteria</taxon>
        <taxon>Pseudomonadales</taxon>
        <taxon>Pseudomonadaceae</taxon>
        <taxon>Pseudomonas</taxon>
    </lineage>
</organism>
<dbReference type="PRINTS" id="PR00415">
    <property type="entry name" value="ACONITASE"/>
</dbReference>
<dbReference type="EC" id="4.2.1.3" evidence="10"/>
<dbReference type="PANTHER" id="PTHR11670">
    <property type="entry name" value="ACONITASE/IRON-RESPONSIVE ELEMENT FAMILY MEMBER"/>
    <property type="match status" value="1"/>
</dbReference>
<comment type="similarity">
    <text evidence="3 10">Belongs to the aconitase/IPM isomerase family.</text>
</comment>
<protein>
    <recommendedName>
        <fullName evidence="10">Aconitate hydratase</fullName>
        <shortName evidence="10">Aconitase</shortName>
        <ecNumber evidence="10">4.2.1.3</ecNumber>
    </recommendedName>
</protein>
<gene>
    <name evidence="13" type="primary">acn</name>
    <name evidence="13" type="ORF">NCTC9428_02658</name>
</gene>
<dbReference type="AlphaFoldDB" id="A0A448DW60"/>
<comment type="pathway">
    <text evidence="2">Carbohydrate metabolism; tricarboxylic acid cycle; isocitrate from oxaloacetate: step 2/2.</text>
</comment>
<feature type="domain" description="Aconitase A/isopropylmalate dehydratase small subunit swivel" evidence="12">
    <location>
        <begin position="684"/>
        <end position="811"/>
    </location>
</feature>
<comment type="cofactor">
    <cofactor evidence="1">
        <name>[4Fe-4S] cluster</name>
        <dbReference type="ChEBI" id="CHEBI:49883"/>
    </cofactor>
</comment>
<dbReference type="RefSeq" id="WP_126363231.1">
    <property type="nucleotide sequence ID" value="NZ_LR134318.1"/>
</dbReference>
<evidence type="ECO:0000259" key="12">
    <source>
        <dbReference type="Pfam" id="PF00694"/>
    </source>
</evidence>
<dbReference type="InterPro" id="IPR000573">
    <property type="entry name" value="AconitaseA/IPMdHydase_ssu_swvl"/>
</dbReference>
<evidence type="ECO:0000256" key="1">
    <source>
        <dbReference type="ARBA" id="ARBA00001966"/>
    </source>
</evidence>
<accession>A0A448DW60</accession>
<evidence type="ECO:0000256" key="5">
    <source>
        <dbReference type="ARBA" id="ARBA00022723"/>
    </source>
</evidence>
<dbReference type="FunFam" id="3.20.19.10:FF:000001">
    <property type="entry name" value="Aconitate hydratase"/>
    <property type="match status" value="1"/>
</dbReference>
<keyword evidence="5" id="KW-0479">Metal-binding</keyword>
<comment type="catalytic activity">
    <reaction evidence="9 10">
        <text>citrate = D-threo-isocitrate</text>
        <dbReference type="Rhea" id="RHEA:10336"/>
        <dbReference type="ChEBI" id="CHEBI:15562"/>
        <dbReference type="ChEBI" id="CHEBI:16947"/>
        <dbReference type="EC" id="4.2.1.3"/>
    </reaction>
</comment>
<dbReference type="GO" id="GO:0003994">
    <property type="term" value="F:aconitate hydratase activity"/>
    <property type="evidence" value="ECO:0007669"/>
    <property type="project" value="UniProtKB-EC"/>
</dbReference>
<dbReference type="SUPFAM" id="SSF52016">
    <property type="entry name" value="LeuD/IlvD-like"/>
    <property type="match status" value="1"/>
</dbReference>
<dbReference type="GO" id="GO:0046872">
    <property type="term" value="F:metal ion binding"/>
    <property type="evidence" value="ECO:0007669"/>
    <property type="project" value="UniProtKB-KW"/>
</dbReference>
<dbReference type="Gene3D" id="3.20.19.10">
    <property type="entry name" value="Aconitase, domain 4"/>
    <property type="match status" value="1"/>
</dbReference>
<keyword evidence="6 10" id="KW-0408">Iron</keyword>
<evidence type="ECO:0000256" key="7">
    <source>
        <dbReference type="ARBA" id="ARBA00023014"/>
    </source>
</evidence>
<keyword evidence="4 10" id="KW-0004">4Fe-4S</keyword>
<dbReference type="GO" id="GO:0051539">
    <property type="term" value="F:4 iron, 4 sulfur cluster binding"/>
    <property type="evidence" value="ECO:0007669"/>
    <property type="project" value="UniProtKB-KW"/>
</dbReference>
<keyword evidence="8 10" id="KW-0456">Lyase</keyword>
<dbReference type="NCBIfam" id="NF009520">
    <property type="entry name" value="PRK12881.1"/>
    <property type="match status" value="1"/>
</dbReference>
<dbReference type="OrthoDB" id="6525321at2"/>
<evidence type="ECO:0000256" key="4">
    <source>
        <dbReference type="ARBA" id="ARBA00022485"/>
    </source>
</evidence>
<dbReference type="UniPathway" id="UPA00223">
    <property type="reaction ID" value="UER00718"/>
</dbReference>
<dbReference type="NCBIfam" id="NF006757">
    <property type="entry name" value="PRK09277.1"/>
    <property type="match status" value="1"/>
</dbReference>
<evidence type="ECO:0000313" key="13">
    <source>
        <dbReference type="EMBL" id="VEF11043.1"/>
    </source>
</evidence>
<proteinExistence type="inferred from homology"/>
<dbReference type="InterPro" id="IPR015928">
    <property type="entry name" value="Aconitase/3IPM_dehydase_swvl"/>
</dbReference>
<dbReference type="Pfam" id="PF00330">
    <property type="entry name" value="Aconitase"/>
    <property type="match status" value="1"/>
</dbReference>
<dbReference type="GO" id="GO:0006099">
    <property type="term" value="P:tricarboxylic acid cycle"/>
    <property type="evidence" value="ECO:0007669"/>
    <property type="project" value="UniProtKB-UniPathway"/>
</dbReference>
<dbReference type="InterPro" id="IPR018136">
    <property type="entry name" value="Aconitase_4Fe-4S_BS"/>
</dbReference>